<dbReference type="EMBL" id="FMZX01000003">
    <property type="protein sequence ID" value="SDC91987.1"/>
    <property type="molecule type" value="Genomic_DNA"/>
</dbReference>
<name>A0A1G6QJY9_9PROT</name>
<evidence type="ECO:0000313" key="2">
    <source>
        <dbReference type="EMBL" id="SDC91987.1"/>
    </source>
</evidence>
<dbReference type="InterPro" id="IPR013785">
    <property type="entry name" value="Aldolase_TIM"/>
</dbReference>
<evidence type="ECO:0000259" key="1">
    <source>
        <dbReference type="Pfam" id="PF02581"/>
    </source>
</evidence>
<gene>
    <name evidence="2" type="ORF">SAMN04487779_100353</name>
</gene>
<keyword evidence="3" id="KW-1185">Reference proteome</keyword>
<dbReference type="Gene3D" id="3.20.20.70">
    <property type="entry name" value="Aldolase class I"/>
    <property type="match status" value="1"/>
</dbReference>
<accession>A0A1G6QJY9</accession>
<dbReference type="SUPFAM" id="SSF51391">
    <property type="entry name" value="Thiamin phosphate synthase"/>
    <property type="match status" value="1"/>
</dbReference>
<feature type="domain" description="Thiamine phosphate synthase/TenI" evidence="1">
    <location>
        <begin position="54"/>
        <end position="177"/>
    </location>
</feature>
<dbReference type="STRING" id="938405.SAMN02927895_02751"/>
<dbReference type="GO" id="GO:0009228">
    <property type="term" value="P:thiamine biosynthetic process"/>
    <property type="evidence" value="ECO:0007669"/>
    <property type="project" value="UniProtKB-KW"/>
</dbReference>
<dbReference type="RefSeq" id="WP_090564464.1">
    <property type="nucleotide sequence ID" value="NZ_FMXZ01000006.1"/>
</dbReference>
<evidence type="ECO:0000313" key="3">
    <source>
        <dbReference type="Proteomes" id="UP000198925"/>
    </source>
</evidence>
<dbReference type="Proteomes" id="UP000198925">
    <property type="component" value="Unassembled WGS sequence"/>
</dbReference>
<dbReference type="AlphaFoldDB" id="A0A1G6QJY9"/>
<organism evidence="2 3">
    <name type="scientific">Belnapia rosea</name>
    <dbReference type="NCBI Taxonomy" id="938405"/>
    <lineage>
        <taxon>Bacteria</taxon>
        <taxon>Pseudomonadati</taxon>
        <taxon>Pseudomonadota</taxon>
        <taxon>Alphaproteobacteria</taxon>
        <taxon>Acetobacterales</taxon>
        <taxon>Roseomonadaceae</taxon>
        <taxon>Belnapia</taxon>
    </lineage>
</organism>
<protein>
    <submittedName>
        <fullName evidence="2">Thiamine-phosphate pyrophosphorylase</fullName>
    </submittedName>
</protein>
<sequence>MGKLEAAARRLKPWGGPRLVLVGDPVRLPDPRGAAARLPAGAAVLARGLSPAVLRGLAALARQRRLVLLVGGDGRLALRHGAGLHVPDRRAVAGLLPFLQGRRRRGLLLTAAAHGRAGLARARRLRADAVLLSPVFPTRSHPGAPALGPLRWAALARRAGRPVLGLGGIGGPTAGRLPRWAAGLAAIEGFLPL</sequence>
<proteinExistence type="predicted"/>
<dbReference type="Pfam" id="PF02581">
    <property type="entry name" value="TMP-TENI"/>
    <property type="match status" value="1"/>
</dbReference>
<dbReference type="InterPro" id="IPR036206">
    <property type="entry name" value="ThiamineP_synth_sf"/>
</dbReference>
<reference evidence="2 3" key="1">
    <citation type="submission" date="2016-10" db="EMBL/GenBank/DDBJ databases">
        <authorList>
            <person name="de Groot N.N."/>
        </authorList>
    </citation>
    <scope>NUCLEOTIDE SEQUENCE [LARGE SCALE GENOMIC DNA]</scope>
    <source>
        <strain evidence="2 3">CPCC 100156</strain>
    </source>
</reference>
<dbReference type="InterPro" id="IPR022998">
    <property type="entry name" value="ThiamineP_synth_TenI"/>
</dbReference>